<dbReference type="InterPro" id="IPR036322">
    <property type="entry name" value="WD40_repeat_dom_sf"/>
</dbReference>
<evidence type="ECO:0000313" key="5">
    <source>
        <dbReference type="Proteomes" id="UP000234585"/>
    </source>
</evidence>
<dbReference type="Pfam" id="PF00400">
    <property type="entry name" value="WD40"/>
    <property type="match status" value="5"/>
</dbReference>
<dbReference type="PANTHER" id="PTHR19879">
    <property type="entry name" value="TRANSCRIPTION INITIATION FACTOR TFIID"/>
    <property type="match status" value="1"/>
</dbReference>
<dbReference type="PANTHER" id="PTHR19879:SF9">
    <property type="entry name" value="TRANSCRIPTION INITIATION FACTOR TFIID SUBUNIT 5"/>
    <property type="match status" value="1"/>
</dbReference>
<evidence type="ECO:0000256" key="2">
    <source>
        <dbReference type="ARBA" id="ARBA00022737"/>
    </source>
</evidence>
<dbReference type="CDD" id="cd00200">
    <property type="entry name" value="WD40"/>
    <property type="match status" value="1"/>
</dbReference>
<feature type="repeat" description="WD" evidence="3">
    <location>
        <begin position="299"/>
        <end position="340"/>
    </location>
</feature>
<dbReference type="PROSITE" id="PS50082">
    <property type="entry name" value="WD_REPEATS_2"/>
    <property type="match status" value="5"/>
</dbReference>
<dbReference type="PRINTS" id="PR00320">
    <property type="entry name" value="GPROTEINBRPT"/>
</dbReference>
<dbReference type="GeneID" id="36524904"/>
<organism evidence="4 5">
    <name type="scientific">Aspergillus candidus</name>
    <dbReference type="NCBI Taxonomy" id="41067"/>
    <lineage>
        <taxon>Eukaryota</taxon>
        <taxon>Fungi</taxon>
        <taxon>Dikarya</taxon>
        <taxon>Ascomycota</taxon>
        <taxon>Pezizomycotina</taxon>
        <taxon>Eurotiomycetes</taxon>
        <taxon>Eurotiomycetidae</taxon>
        <taxon>Eurotiales</taxon>
        <taxon>Aspergillaceae</taxon>
        <taxon>Aspergillus</taxon>
        <taxon>Aspergillus subgen. Circumdati</taxon>
    </lineage>
</organism>
<dbReference type="RefSeq" id="XP_024675594.1">
    <property type="nucleotide sequence ID" value="XM_024817744.1"/>
</dbReference>
<feature type="repeat" description="WD" evidence="3">
    <location>
        <begin position="257"/>
        <end position="298"/>
    </location>
</feature>
<keyword evidence="1 3" id="KW-0853">WD repeat</keyword>
<feature type="repeat" description="WD" evidence="3">
    <location>
        <begin position="163"/>
        <end position="204"/>
    </location>
</feature>
<dbReference type="SUPFAM" id="SSF50978">
    <property type="entry name" value="WD40 repeat-like"/>
    <property type="match status" value="1"/>
</dbReference>
<dbReference type="InterPro" id="IPR015943">
    <property type="entry name" value="WD40/YVTN_repeat-like_dom_sf"/>
</dbReference>
<dbReference type="PROSITE" id="PS50294">
    <property type="entry name" value="WD_REPEATS_REGION"/>
    <property type="match status" value="4"/>
</dbReference>
<keyword evidence="2" id="KW-0677">Repeat</keyword>
<dbReference type="Proteomes" id="UP000234585">
    <property type="component" value="Unassembled WGS sequence"/>
</dbReference>
<dbReference type="AlphaFoldDB" id="A0A2I2FLT4"/>
<dbReference type="InterPro" id="IPR020472">
    <property type="entry name" value="WD40_PAC1"/>
</dbReference>
<dbReference type="Gene3D" id="2.130.10.10">
    <property type="entry name" value="YVTN repeat-like/Quinoprotein amine dehydrogenase"/>
    <property type="match status" value="2"/>
</dbReference>
<dbReference type="OrthoDB" id="538223at2759"/>
<protein>
    <submittedName>
        <fullName evidence="4">WD40 repeat-like protein</fullName>
    </submittedName>
</protein>
<name>A0A2I2FLT4_ASPCN</name>
<accession>A0A2I2FLT4</accession>
<reference evidence="4 5" key="1">
    <citation type="submission" date="2017-12" db="EMBL/GenBank/DDBJ databases">
        <authorList>
            <consortium name="DOE Joint Genome Institute"/>
            <person name="Haridas S."/>
            <person name="Kjaerbolling I."/>
            <person name="Vesth T.C."/>
            <person name="Frisvad J.C."/>
            <person name="Nybo J.L."/>
            <person name="Theobald S."/>
            <person name="Kuo A."/>
            <person name="Bowyer P."/>
            <person name="Matsuda Y."/>
            <person name="Mondo S."/>
            <person name="Lyhne E.K."/>
            <person name="Kogle M.E."/>
            <person name="Clum A."/>
            <person name="Lipzen A."/>
            <person name="Salamov A."/>
            <person name="Ngan C.Y."/>
            <person name="Daum C."/>
            <person name="Chiniquy J."/>
            <person name="Barry K."/>
            <person name="LaButti K."/>
            <person name="Simmons B.A."/>
            <person name="Magnuson J.K."/>
            <person name="Mortensen U.H."/>
            <person name="Larsen T.O."/>
            <person name="Grigoriev I.V."/>
            <person name="Baker S.E."/>
            <person name="Andersen M.R."/>
            <person name="Nordberg H.P."/>
            <person name="Cantor M.N."/>
            <person name="Hua S.X."/>
        </authorList>
    </citation>
    <scope>NUCLEOTIDE SEQUENCE [LARGE SCALE GENOMIC DNA]</scope>
    <source>
        <strain evidence="4 5">CBS 102.13</strain>
    </source>
</reference>
<proteinExistence type="predicted"/>
<dbReference type="PROSITE" id="PS00678">
    <property type="entry name" value="WD_REPEATS_1"/>
    <property type="match status" value="4"/>
</dbReference>
<evidence type="ECO:0000256" key="3">
    <source>
        <dbReference type="PROSITE-ProRule" id="PRU00221"/>
    </source>
</evidence>
<sequence length="480" mass="52664">MDQLLRFLEQHFLHLAETVIILEGGGPGAVTMLHALLETFADNEGSPLMQFLHAARDFMEPGWEVTGYYPLQLYASALVFEPDSSLIKRALVADLPCWLDLAPRMEDPRRTALDNFDDPFTAGYASTVSALTFSPDGRLVASASWNGTAALWDTRTGALRHKLRGHGSIVRCVAFSPDGLLLASGAQDQSIVLWDTRTGRPRHTLLGTGRPRAPDDPYDGGLARVVFSPDGRTLAVEICDDRVWLWDVVTGVLRLTVDCHDGESRALAFSPDGQRVTSGSKDHSIQMWDVATGALQKTLQGHEICVIDVAFSRDGRRLVSVGGDVTVRLWDTETGALQRTLRDCANLPQPQAVGFSSDGRLVALGGEDGCLYLWDAGSGKLLHTVPWGLVENTLLIGGASGRSSYIETDVGCVDIGRWLPGDASPYPEVYLQDPWIMYQGRREMRLPDRYRRPEASAYRDGILTLGYDWGSVIFLGFGKE</sequence>
<evidence type="ECO:0000256" key="1">
    <source>
        <dbReference type="ARBA" id="ARBA00022574"/>
    </source>
</evidence>
<feature type="repeat" description="WD" evidence="3">
    <location>
        <begin position="121"/>
        <end position="162"/>
    </location>
</feature>
<dbReference type="EMBL" id="KZ559120">
    <property type="protein sequence ID" value="PLB41582.1"/>
    <property type="molecule type" value="Genomic_DNA"/>
</dbReference>
<gene>
    <name evidence="4" type="ORF">BDW47DRAFT_133104</name>
</gene>
<dbReference type="InterPro" id="IPR019775">
    <property type="entry name" value="WD40_repeat_CS"/>
</dbReference>
<dbReference type="SMART" id="SM00320">
    <property type="entry name" value="WD40"/>
    <property type="match status" value="6"/>
</dbReference>
<feature type="repeat" description="WD" evidence="3">
    <location>
        <begin position="352"/>
        <end position="384"/>
    </location>
</feature>
<dbReference type="InterPro" id="IPR001680">
    <property type="entry name" value="WD40_rpt"/>
</dbReference>
<evidence type="ECO:0000313" key="4">
    <source>
        <dbReference type="EMBL" id="PLB41582.1"/>
    </source>
</evidence>
<keyword evidence="5" id="KW-1185">Reference proteome</keyword>
<dbReference type="STRING" id="41067.A0A2I2FLT4"/>